<dbReference type="AlphaFoldDB" id="A0A0A2LRP4"/>
<evidence type="ECO:0000256" key="1">
    <source>
        <dbReference type="ARBA" id="ARBA00009625"/>
    </source>
</evidence>
<evidence type="ECO:0000256" key="2">
    <source>
        <dbReference type="SAM" id="MobiDB-lite"/>
    </source>
</evidence>
<comment type="caution">
    <text evidence="4">The sequence shown here is derived from an EMBL/GenBank/DDBJ whole genome shotgun (WGS) entry which is preliminary data.</text>
</comment>
<dbReference type="EMBL" id="JRLV01000006">
    <property type="protein sequence ID" value="KGO81928.1"/>
    <property type="molecule type" value="Genomic_DNA"/>
</dbReference>
<dbReference type="GO" id="GO:0016301">
    <property type="term" value="F:kinase activity"/>
    <property type="evidence" value="ECO:0007669"/>
    <property type="project" value="UniProtKB-KW"/>
</dbReference>
<feature type="region of interest" description="Disordered" evidence="2">
    <location>
        <begin position="1"/>
        <end position="24"/>
    </location>
</feature>
<accession>A0A0A2LRP4</accession>
<evidence type="ECO:0000313" key="4">
    <source>
        <dbReference type="EMBL" id="KGO81928.1"/>
    </source>
</evidence>
<proteinExistence type="inferred from homology"/>
<dbReference type="CDD" id="cd03114">
    <property type="entry name" value="MMAA-like"/>
    <property type="match status" value="1"/>
</dbReference>
<comment type="similarity">
    <text evidence="1">Belongs to the SIMIBI class G3E GTPase family. ArgK/MeaB subfamily.</text>
</comment>
<feature type="domain" description="AAA+ ATPase" evidence="3">
    <location>
        <begin position="87"/>
        <end position="261"/>
    </location>
</feature>
<dbReference type="RefSeq" id="WP_035132382.1">
    <property type="nucleotide sequence ID" value="NZ_JRLV01000006.1"/>
</dbReference>
<dbReference type="Pfam" id="PF03308">
    <property type="entry name" value="MeaB"/>
    <property type="match status" value="1"/>
</dbReference>
<reference evidence="4 5" key="1">
    <citation type="submission" date="2013-09" db="EMBL/GenBank/DDBJ databases">
        <authorList>
            <person name="Zeng Z."/>
            <person name="Chen C."/>
        </authorList>
    </citation>
    <scope>NUCLEOTIDE SEQUENCE [LARGE SCALE GENOMIC DNA]</scope>
    <source>
        <strain evidence="4 5">F44-8</strain>
    </source>
</reference>
<dbReference type="NCBIfam" id="TIGR00750">
    <property type="entry name" value="lao"/>
    <property type="match status" value="1"/>
</dbReference>
<name>A0A0A2LRP4_9FLAO</name>
<dbReference type="Proteomes" id="UP000030129">
    <property type="component" value="Unassembled WGS sequence"/>
</dbReference>
<dbReference type="GO" id="GO:0005737">
    <property type="term" value="C:cytoplasm"/>
    <property type="evidence" value="ECO:0007669"/>
    <property type="project" value="TreeGrafter"/>
</dbReference>
<dbReference type="Gene3D" id="1.20.5.170">
    <property type="match status" value="1"/>
</dbReference>
<dbReference type="GO" id="GO:0005525">
    <property type="term" value="F:GTP binding"/>
    <property type="evidence" value="ECO:0007669"/>
    <property type="project" value="InterPro"/>
</dbReference>
<organism evidence="4 5">
    <name type="scientific">Flavobacterium beibuense F44-8</name>
    <dbReference type="NCBI Taxonomy" id="1406840"/>
    <lineage>
        <taxon>Bacteria</taxon>
        <taxon>Pseudomonadati</taxon>
        <taxon>Bacteroidota</taxon>
        <taxon>Flavobacteriia</taxon>
        <taxon>Flavobacteriales</taxon>
        <taxon>Flavobacteriaceae</taxon>
        <taxon>Flavobacterium</taxon>
    </lineage>
</organism>
<keyword evidence="4" id="KW-0418">Kinase</keyword>
<keyword evidence="5" id="KW-1185">Reference proteome</keyword>
<sequence>MNNPKAHKTALHEKEGVNQPESISKSSIEHITNLRRKQPSAKELSDGILNGDKIALSRAITLIESTNPSHLEKANEVIATCLPHANKSVRIGITGVPGVGKSTFIEAFGKHLTSQGRKVAVLAVDPSSSLSHGSILGDKTRMEELVKDENAYIRPSASGDTLGGVARKTREAIILCEACGFDTIIIETVGVGQSETAVHSMVDFFLLLKIAGAGDELQGIKRGIMEMADLIVINKADGDNIKKAKLAKTEFNRALHLFPAKTSGWQPKVSTCSAVTHDGIDDVWQIMNEYFSLTKENKYFESRRSEQNSHWLTETINEQLKNRFYNRPDIAELLSQNKKAVQNNEISPFAAAHILLEKYFGK</sequence>
<dbReference type="Gene3D" id="1.10.287.130">
    <property type="match status" value="1"/>
</dbReference>
<dbReference type="SMART" id="SM00382">
    <property type="entry name" value="AAA"/>
    <property type="match status" value="1"/>
</dbReference>
<dbReference type="PANTHER" id="PTHR23408:SF3">
    <property type="entry name" value="METHYLMALONIC ACIDURIA TYPE A PROTEIN, MITOCHONDRIAL"/>
    <property type="match status" value="1"/>
</dbReference>
<evidence type="ECO:0000313" key="5">
    <source>
        <dbReference type="Proteomes" id="UP000030129"/>
    </source>
</evidence>
<dbReference type="STRING" id="1406840.Q763_06575"/>
<dbReference type="NCBIfam" id="NF006958">
    <property type="entry name" value="PRK09435.1"/>
    <property type="match status" value="1"/>
</dbReference>
<dbReference type="InterPro" id="IPR005129">
    <property type="entry name" value="GTPase_ArgK"/>
</dbReference>
<keyword evidence="4" id="KW-0808">Transferase</keyword>
<dbReference type="PANTHER" id="PTHR23408">
    <property type="entry name" value="METHYLMALONYL-COA MUTASE"/>
    <property type="match status" value="1"/>
</dbReference>
<protein>
    <submittedName>
        <fullName evidence="4">Protein kinase</fullName>
    </submittedName>
</protein>
<gene>
    <name evidence="4" type="ORF">Q763_06575</name>
</gene>
<dbReference type="InterPro" id="IPR027417">
    <property type="entry name" value="P-loop_NTPase"/>
</dbReference>
<dbReference type="SUPFAM" id="SSF52540">
    <property type="entry name" value="P-loop containing nucleoside triphosphate hydrolases"/>
    <property type="match status" value="1"/>
</dbReference>
<dbReference type="InterPro" id="IPR003593">
    <property type="entry name" value="AAA+_ATPase"/>
</dbReference>
<dbReference type="Gene3D" id="3.40.50.300">
    <property type="entry name" value="P-loop containing nucleotide triphosphate hydrolases"/>
    <property type="match status" value="1"/>
</dbReference>
<dbReference type="eggNOG" id="COG1703">
    <property type="taxonomic scope" value="Bacteria"/>
</dbReference>
<evidence type="ECO:0000259" key="3">
    <source>
        <dbReference type="SMART" id="SM00382"/>
    </source>
</evidence>
<dbReference type="GO" id="GO:0003924">
    <property type="term" value="F:GTPase activity"/>
    <property type="evidence" value="ECO:0007669"/>
    <property type="project" value="InterPro"/>
</dbReference>